<feature type="region of interest" description="Disordered" evidence="1">
    <location>
        <begin position="111"/>
        <end position="176"/>
    </location>
</feature>
<feature type="region of interest" description="Disordered" evidence="1">
    <location>
        <begin position="1"/>
        <end position="24"/>
    </location>
</feature>
<feature type="compositionally biased region" description="Low complexity" evidence="1">
    <location>
        <begin position="219"/>
        <end position="229"/>
    </location>
</feature>
<dbReference type="Gene3D" id="1.10.472.80">
    <property type="entry name" value="Ypt/Rab-GAP domain of gyp1p, domain 3"/>
    <property type="match status" value="1"/>
</dbReference>
<dbReference type="PANTHER" id="PTHR22957">
    <property type="entry name" value="TBC1 DOMAIN FAMILY MEMBER GTPASE-ACTIVATING PROTEIN"/>
    <property type="match status" value="1"/>
</dbReference>
<evidence type="ECO:0000313" key="4">
    <source>
        <dbReference type="Proteomes" id="UP001054902"/>
    </source>
</evidence>
<dbReference type="GO" id="GO:0005096">
    <property type="term" value="F:GTPase activator activity"/>
    <property type="evidence" value="ECO:0007669"/>
    <property type="project" value="TreeGrafter"/>
</dbReference>
<dbReference type="Pfam" id="PF00566">
    <property type="entry name" value="RabGAP-TBC"/>
    <property type="match status" value="1"/>
</dbReference>
<dbReference type="InterPro" id="IPR035969">
    <property type="entry name" value="Rab-GAP_TBC_sf"/>
</dbReference>
<name>A0AAD3GZR1_9STRA</name>
<dbReference type="EMBL" id="BLLK01000020">
    <property type="protein sequence ID" value="GFH44599.1"/>
    <property type="molecule type" value="Genomic_DNA"/>
</dbReference>
<dbReference type="PROSITE" id="PS50086">
    <property type="entry name" value="TBC_RABGAP"/>
    <property type="match status" value="1"/>
</dbReference>
<gene>
    <name evidence="3" type="ORF">CTEN210_01073</name>
</gene>
<organism evidence="3 4">
    <name type="scientific">Chaetoceros tenuissimus</name>
    <dbReference type="NCBI Taxonomy" id="426638"/>
    <lineage>
        <taxon>Eukaryota</taxon>
        <taxon>Sar</taxon>
        <taxon>Stramenopiles</taxon>
        <taxon>Ochrophyta</taxon>
        <taxon>Bacillariophyta</taxon>
        <taxon>Coscinodiscophyceae</taxon>
        <taxon>Chaetocerotophycidae</taxon>
        <taxon>Chaetocerotales</taxon>
        <taxon>Chaetocerotaceae</taxon>
        <taxon>Chaetoceros</taxon>
    </lineage>
</organism>
<feature type="compositionally biased region" description="Polar residues" evidence="1">
    <location>
        <begin position="128"/>
        <end position="167"/>
    </location>
</feature>
<dbReference type="InterPro" id="IPR000195">
    <property type="entry name" value="Rab-GAP-TBC_dom"/>
</dbReference>
<dbReference type="AlphaFoldDB" id="A0AAD3GZR1"/>
<evidence type="ECO:0000259" key="2">
    <source>
        <dbReference type="PROSITE" id="PS50086"/>
    </source>
</evidence>
<evidence type="ECO:0000256" key="1">
    <source>
        <dbReference type="SAM" id="MobiDB-lite"/>
    </source>
</evidence>
<comment type="caution">
    <text evidence="3">The sequence shown here is derived from an EMBL/GenBank/DDBJ whole genome shotgun (WGS) entry which is preliminary data.</text>
</comment>
<reference evidence="3 4" key="1">
    <citation type="journal article" date="2021" name="Sci. Rep.">
        <title>The genome of the diatom Chaetoceros tenuissimus carries an ancient integrated fragment of an extant virus.</title>
        <authorList>
            <person name="Hongo Y."/>
            <person name="Kimura K."/>
            <person name="Takaki Y."/>
            <person name="Yoshida Y."/>
            <person name="Baba S."/>
            <person name="Kobayashi G."/>
            <person name="Nagasaki K."/>
            <person name="Hano T."/>
            <person name="Tomaru Y."/>
        </authorList>
    </citation>
    <scope>NUCLEOTIDE SEQUENCE [LARGE SCALE GENOMIC DNA]</scope>
    <source>
        <strain evidence="3 4">NIES-3715</strain>
    </source>
</reference>
<keyword evidence="4" id="KW-1185">Reference proteome</keyword>
<feature type="compositionally biased region" description="Low complexity" evidence="1">
    <location>
        <begin position="112"/>
        <end position="127"/>
    </location>
</feature>
<proteinExistence type="predicted"/>
<feature type="region of interest" description="Disordered" evidence="1">
    <location>
        <begin position="217"/>
        <end position="246"/>
    </location>
</feature>
<evidence type="ECO:0000313" key="3">
    <source>
        <dbReference type="EMBL" id="GFH44599.1"/>
    </source>
</evidence>
<sequence length="667" mass="78474">MMTPDTVSTTSSHKTTEQIKKSLEEQKREDVFEEIIYNSKRTNLVHLRRVGWYGFPDRLRAPSYQLLLSYLPTSQSKRRNTLRRKRNEYHRYITKYYFEFDFGLTDRKLSGKNESSSSSNINTPTSTCQGETKTESQTQRPSLKQAFQNRLSQSRGLARSQSTSPKTIQEETKDISLLPLFSQPSKGSETDMTISSREDYLLQQIRNDIHNMVEIPIGSSKKSNPKSPSRYNWRTKPPQFNIKDMNGSQKTTRNRLFANALVKASLERILYLWSIRMEEEEDLPCKEYTTRYNSNLVDFVYPLYWINIQGYIWDSHISTYTHVEPKRTTPTSSEHTHTMENVGKRHSLNFRYENDDIDYEYISSLKHSFELDDVEMEQEPNTHLEEEDRLNKMQKMQQLALGIGIETIPEEILEEIEADTYWLLENFMTAIHDYRTNHAFQGMDLMDPNAVRPKKKISGLQNMVILIEKVTQRVDLDLYKFLKSYGVEYIWFTYRWLNSIHVRDMNEKCILRLWDTCMCEEVDNESGAYFSTFGFNAKRARKRLHLPGFLNFQVYICVALLHRLKDEIMKHKSFEDILHYLRNPGIDTWDTSEIELILSQAYVWSTSFQGSENQVLNTAKETHNDDTFKKWTEKCHWPPRSYASTTSQPTMLGSMFANRLSKSSHSH</sequence>
<feature type="compositionally biased region" description="Polar residues" evidence="1">
    <location>
        <begin position="1"/>
        <end position="13"/>
    </location>
</feature>
<feature type="compositionally biased region" description="Basic and acidic residues" evidence="1">
    <location>
        <begin position="14"/>
        <end position="24"/>
    </location>
</feature>
<dbReference type="PANTHER" id="PTHR22957:SF26">
    <property type="entry name" value="LD44506P"/>
    <property type="match status" value="1"/>
</dbReference>
<feature type="domain" description="Rab-GAP TBC" evidence="2">
    <location>
        <begin position="303"/>
        <end position="521"/>
    </location>
</feature>
<dbReference type="SUPFAM" id="SSF47923">
    <property type="entry name" value="Ypt/Rab-GAP domain of gyp1p"/>
    <property type="match status" value="2"/>
</dbReference>
<protein>
    <recommendedName>
        <fullName evidence="2">Rab-GAP TBC domain-containing protein</fullName>
    </recommendedName>
</protein>
<accession>A0AAD3GZR1</accession>
<dbReference type="Proteomes" id="UP001054902">
    <property type="component" value="Unassembled WGS sequence"/>
</dbReference>